<proteinExistence type="predicted"/>
<reference evidence="1" key="1">
    <citation type="submission" date="2021-02" db="EMBL/GenBank/DDBJ databases">
        <authorList>
            <person name="Nowell W R."/>
        </authorList>
    </citation>
    <scope>NUCLEOTIDE SEQUENCE</scope>
</reference>
<dbReference type="Proteomes" id="UP000663864">
    <property type="component" value="Unassembled WGS sequence"/>
</dbReference>
<sequence>MFIYINFNLRKRFKNEETNIKTNENEDEYFDDILESIYIEKLPSILSICHSSLDSLPSIPLNSSTKFLAASITSTNQYSSFIHTTIHLNINDLISAGDSIYYCLSSFISQPNYFIPITYHYLKTNPLLSSPLLLFIQYIIQKYYLKFNNLIIYSNYLSNQTQIPSIQRIYDQRQSLNNTMDIGSINLSSQCQIICSNPNPTSPEILIQSNNNLQTTMTSSSRRLRSPPWSYTYLPNEQHCTLILQFPHSIILKSIQIIPLIQLSINHYTIMNQLNTNLTQYPSSITCEISSDGYYLIPCSYLINTQGKQIINLSLTKPIDHDTIGL</sequence>
<comment type="caution">
    <text evidence="1">The sequence shown here is derived from an EMBL/GenBank/DDBJ whole genome shotgun (WGS) entry which is preliminary data.</text>
</comment>
<evidence type="ECO:0000313" key="1">
    <source>
        <dbReference type="EMBL" id="CAF1309849.1"/>
    </source>
</evidence>
<protein>
    <submittedName>
        <fullName evidence="1">Uncharacterized protein</fullName>
    </submittedName>
</protein>
<evidence type="ECO:0000313" key="3">
    <source>
        <dbReference type="Proteomes" id="UP000663864"/>
    </source>
</evidence>
<dbReference type="EMBL" id="CAJOBD010000929">
    <property type="protein sequence ID" value="CAF3737631.1"/>
    <property type="molecule type" value="Genomic_DNA"/>
</dbReference>
<evidence type="ECO:0000313" key="2">
    <source>
        <dbReference type="EMBL" id="CAF3737631.1"/>
    </source>
</evidence>
<dbReference type="EMBL" id="CAJNOT010002366">
    <property type="protein sequence ID" value="CAF1309849.1"/>
    <property type="molecule type" value="Genomic_DNA"/>
</dbReference>
<name>A0A815ECK7_9BILA</name>
<accession>A0A815ECK7</accession>
<organism evidence="1 3">
    <name type="scientific">Rotaria sordida</name>
    <dbReference type="NCBI Taxonomy" id="392033"/>
    <lineage>
        <taxon>Eukaryota</taxon>
        <taxon>Metazoa</taxon>
        <taxon>Spiralia</taxon>
        <taxon>Gnathifera</taxon>
        <taxon>Rotifera</taxon>
        <taxon>Eurotatoria</taxon>
        <taxon>Bdelloidea</taxon>
        <taxon>Philodinida</taxon>
        <taxon>Philodinidae</taxon>
        <taxon>Rotaria</taxon>
    </lineage>
</organism>
<gene>
    <name evidence="2" type="ORF">JBS370_LOCUS11801</name>
    <name evidence="1" type="ORF">ZHD862_LOCUS28426</name>
</gene>
<dbReference type="AlphaFoldDB" id="A0A815ECK7"/>
<dbReference type="Proteomes" id="UP000663836">
    <property type="component" value="Unassembled WGS sequence"/>
</dbReference>